<dbReference type="RefSeq" id="XP_016241398.1">
    <property type="nucleotide sequence ID" value="XM_016376122.1"/>
</dbReference>
<feature type="compositionally biased region" description="Basic and acidic residues" evidence="1">
    <location>
        <begin position="152"/>
        <end position="166"/>
    </location>
</feature>
<evidence type="ECO:0000313" key="3">
    <source>
        <dbReference type="EMBL" id="KIW21182.1"/>
    </source>
</evidence>
<dbReference type="Pfam" id="PF01585">
    <property type="entry name" value="G-patch"/>
    <property type="match status" value="1"/>
</dbReference>
<feature type="region of interest" description="Disordered" evidence="1">
    <location>
        <begin position="152"/>
        <end position="185"/>
    </location>
</feature>
<gene>
    <name evidence="3" type="ORF">PV08_01762</name>
</gene>
<dbReference type="PANTHER" id="PTHR20923">
    <property type="entry name" value="BAT4 PROTEIN-RELATED"/>
    <property type="match status" value="1"/>
</dbReference>
<evidence type="ECO:0000256" key="1">
    <source>
        <dbReference type="SAM" id="MobiDB-lite"/>
    </source>
</evidence>
<dbReference type="AlphaFoldDB" id="A0A0D2A8S4"/>
<name>A0A0D2A8S4_9EURO</name>
<dbReference type="OrthoDB" id="20282at2759"/>
<sequence length="225" mass="25094">MSDDGEDYHIPLQDQRVFGAGIKRKRIAFVPASSASESSLPTFSNPQPQPVDIASRYLSIVLPKDSQSLPDRSSSAPPGLGPARCKVCNNPITSLDQHESTLAHQLCLAHVNPPSHLDRTHLGVKYLESYGWDPDSRLGIGARNEGIRIPIKPKEKHDTEGLRERQEEDEATILKKRTAGKKEDKVVRLDAKKVRLQAEEAKKRAERLRKSFYGPDLEQYLGPNS</sequence>
<accession>A0A0D2A8S4</accession>
<dbReference type="GO" id="GO:0003676">
    <property type="term" value="F:nucleic acid binding"/>
    <property type="evidence" value="ECO:0007669"/>
    <property type="project" value="InterPro"/>
</dbReference>
<dbReference type="Proteomes" id="UP000053328">
    <property type="component" value="Unassembled WGS sequence"/>
</dbReference>
<dbReference type="InterPro" id="IPR000467">
    <property type="entry name" value="G_patch_dom"/>
</dbReference>
<dbReference type="InterPro" id="IPR039146">
    <property type="entry name" value="GPANK1"/>
</dbReference>
<feature type="domain" description="G-patch" evidence="2">
    <location>
        <begin position="119"/>
        <end position="167"/>
    </location>
</feature>
<dbReference type="STRING" id="91928.A0A0D2A8S4"/>
<dbReference type="VEuPathDB" id="FungiDB:PV08_01762"/>
<proteinExistence type="predicted"/>
<evidence type="ECO:0000313" key="4">
    <source>
        <dbReference type="Proteomes" id="UP000053328"/>
    </source>
</evidence>
<keyword evidence="4" id="KW-1185">Reference proteome</keyword>
<dbReference type="PANTHER" id="PTHR20923:SF1">
    <property type="entry name" value="G PATCH DOMAIN AND ANKYRIN REPEAT-CONTAINING PROTEIN 1"/>
    <property type="match status" value="1"/>
</dbReference>
<protein>
    <recommendedName>
        <fullName evidence="2">G-patch domain-containing protein</fullName>
    </recommendedName>
</protein>
<evidence type="ECO:0000259" key="2">
    <source>
        <dbReference type="PROSITE" id="PS50174"/>
    </source>
</evidence>
<dbReference type="PROSITE" id="PS50174">
    <property type="entry name" value="G_PATCH"/>
    <property type="match status" value="1"/>
</dbReference>
<organism evidence="3 4">
    <name type="scientific">Exophiala spinifera</name>
    <dbReference type="NCBI Taxonomy" id="91928"/>
    <lineage>
        <taxon>Eukaryota</taxon>
        <taxon>Fungi</taxon>
        <taxon>Dikarya</taxon>
        <taxon>Ascomycota</taxon>
        <taxon>Pezizomycotina</taxon>
        <taxon>Eurotiomycetes</taxon>
        <taxon>Chaetothyriomycetidae</taxon>
        <taxon>Chaetothyriales</taxon>
        <taxon>Herpotrichiellaceae</taxon>
        <taxon>Exophiala</taxon>
    </lineage>
</organism>
<dbReference type="GeneID" id="27328845"/>
<dbReference type="HOGENOM" id="CLU_079943_0_0_1"/>
<dbReference type="EMBL" id="KN847492">
    <property type="protein sequence ID" value="KIW21182.1"/>
    <property type="molecule type" value="Genomic_DNA"/>
</dbReference>
<reference evidence="3 4" key="1">
    <citation type="submission" date="2015-01" db="EMBL/GenBank/DDBJ databases">
        <title>The Genome Sequence of Exophiala spinifera CBS89968.</title>
        <authorList>
            <consortium name="The Broad Institute Genomics Platform"/>
            <person name="Cuomo C."/>
            <person name="de Hoog S."/>
            <person name="Gorbushina A."/>
            <person name="Stielow B."/>
            <person name="Teixiera M."/>
            <person name="Abouelleil A."/>
            <person name="Chapman S.B."/>
            <person name="Priest M."/>
            <person name="Young S.K."/>
            <person name="Wortman J."/>
            <person name="Nusbaum C."/>
            <person name="Birren B."/>
        </authorList>
    </citation>
    <scope>NUCLEOTIDE SEQUENCE [LARGE SCALE GENOMIC DNA]</scope>
    <source>
        <strain evidence="3 4">CBS 89968</strain>
    </source>
</reference>